<dbReference type="AlphaFoldDB" id="A0A6V7H7R4"/>
<proteinExistence type="predicted"/>
<protein>
    <submittedName>
        <fullName evidence="1">Uncharacterized protein</fullName>
    </submittedName>
</protein>
<name>A0A6V7H7R4_9HYME</name>
<keyword evidence="2" id="KW-1185">Reference proteome</keyword>
<comment type="caution">
    <text evidence="1">The sequence shown here is derived from an EMBL/GenBank/DDBJ whole genome shotgun (WGS) entry which is preliminary data.</text>
</comment>
<dbReference type="EMBL" id="CAJDYZ010008527">
    <property type="protein sequence ID" value="CAD1475446.1"/>
    <property type="molecule type" value="Genomic_DNA"/>
</dbReference>
<sequence length="74" mass="8205">GEVRYCRFSGNGTSSSRPYSQAWLQSRVMRVHGCMPLAPVGHQKGTEQVPREYGDALEHATVMQPTCNEIVNVV</sequence>
<dbReference type="Proteomes" id="UP000752696">
    <property type="component" value="Unassembled WGS sequence"/>
</dbReference>
<evidence type="ECO:0000313" key="2">
    <source>
        <dbReference type="Proteomes" id="UP000752696"/>
    </source>
</evidence>
<reference evidence="1" key="1">
    <citation type="submission" date="2020-07" db="EMBL/GenBank/DDBJ databases">
        <authorList>
            <person name="Nazaruddin N."/>
        </authorList>
    </citation>
    <scope>NUCLEOTIDE SEQUENCE</scope>
</reference>
<evidence type="ECO:0000313" key="1">
    <source>
        <dbReference type="EMBL" id="CAD1475446.1"/>
    </source>
</evidence>
<feature type="non-terminal residue" evidence="1">
    <location>
        <position position="1"/>
    </location>
</feature>
<organism evidence="1 2">
    <name type="scientific">Heterotrigona itama</name>
    <dbReference type="NCBI Taxonomy" id="395501"/>
    <lineage>
        <taxon>Eukaryota</taxon>
        <taxon>Metazoa</taxon>
        <taxon>Ecdysozoa</taxon>
        <taxon>Arthropoda</taxon>
        <taxon>Hexapoda</taxon>
        <taxon>Insecta</taxon>
        <taxon>Pterygota</taxon>
        <taxon>Neoptera</taxon>
        <taxon>Endopterygota</taxon>
        <taxon>Hymenoptera</taxon>
        <taxon>Apocrita</taxon>
        <taxon>Aculeata</taxon>
        <taxon>Apoidea</taxon>
        <taxon>Anthophila</taxon>
        <taxon>Apidae</taxon>
        <taxon>Heterotrigona</taxon>
    </lineage>
</organism>
<gene>
    <name evidence="1" type="ORF">MHI_LOCUS563448</name>
</gene>
<accession>A0A6V7H7R4</accession>